<dbReference type="PANTHER" id="PTHR47926">
    <property type="entry name" value="PENTATRICOPEPTIDE REPEAT-CONTAINING PROTEIN"/>
    <property type="match status" value="1"/>
</dbReference>
<feature type="repeat" description="PPR" evidence="3">
    <location>
        <begin position="41"/>
        <end position="75"/>
    </location>
</feature>
<dbReference type="InterPro" id="IPR002885">
    <property type="entry name" value="PPR_rpt"/>
</dbReference>
<dbReference type="PROSITE" id="PS51375">
    <property type="entry name" value="PPR"/>
    <property type="match status" value="5"/>
</dbReference>
<dbReference type="Proteomes" id="UP001174677">
    <property type="component" value="Chromosome 1"/>
</dbReference>
<dbReference type="InterPro" id="IPR032867">
    <property type="entry name" value="DYW_dom"/>
</dbReference>
<feature type="repeat" description="PPR" evidence="3">
    <location>
        <begin position="379"/>
        <end position="413"/>
    </location>
</feature>
<evidence type="ECO:0000256" key="2">
    <source>
        <dbReference type="ARBA" id="ARBA00022737"/>
    </source>
</evidence>
<comment type="similarity">
    <text evidence="1">Belongs to the PPR family. PCMP-H subfamily.</text>
</comment>
<dbReference type="Pfam" id="PF13041">
    <property type="entry name" value="PPR_2"/>
    <property type="match status" value="2"/>
</dbReference>
<feature type="repeat" description="PPR" evidence="3">
    <location>
        <begin position="243"/>
        <end position="277"/>
    </location>
</feature>
<dbReference type="NCBIfam" id="TIGR00756">
    <property type="entry name" value="PPR"/>
    <property type="match status" value="5"/>
</dbReference>
<evidence type="ECO:0000259" key="4">
    <source>
        <dbReference type="Pfam" id="PF14432"/>
    </source>
</evidence>
<protein>
    <recommendedName>
        <fullName evidence="4">DYW domain-containing protein</fullName>
    </recommendedName>
</protein>
<evidence type="ECO:0000313" key="5">
    <source>
        <dbReference type="EMBL" id="KAJ9189849.1"/>
    </source>
</evidence>
<evidence type="ECO:0000256" key="3">
    <source>
        <dbReference type="PROSITE-ProRule" id="PRU00708"/>
    </source>
</evidence>
<accession>A0ABQ9NGS3</accession>
<keyword evidence="2" id="KW-0677">Repeat</keyword>
<evidence type="ECO:0000313" key="6">
    <source>
        <dbReference type="Proteomes" id="UP001174677"/>
    </source>
</evidence>
<reference evidence="5" key="1">
    <citation type="journal article" date="2023" name="Plant Biotechnol. J.">
        <title>Chromosome-level wild Hevea brasiliensis genome provides new tools for genomic-assisted breeding and valuable loci to elevate rubber yield.</title>
        <authorList>
            <person name="Cheng H."/>
            <person name="Song X."/>
            <person name="Hu Y."/>
            <person name="Wu T."/>
            <person name="Yang Q."/>
            <person name="An Z."/>
            <person name="Feng S."/>
            <person name="Deng Z."/>
            <person name="Wu W."/>
            <person name="Zeng X."/>
            <person name="Tu M."/>
            <person name="Wang X."/>
            <person name="Huang H."/>
        </authorList>
    </citation>
    <scope>NUCLEOTIDE SEQUENCE</scope>
    <source>
        <strain evidence="5">MT/VB/25A 57/8</strain>
    </source>
</reference>
<dbReference type="Pfam" id="PF14432">
    <property type="entry name" value="DYW_deaminase"/>
    <property type="match status" value="1"/>
</dbReference>
<gene>
    <name evidence="5" type="ORF">P3X46_001101</name>
</gene>
<organism evidence="5 6">
    <name type="scientific">Hevea brasiliensis</name>
    <name type="common">Para rubber tree</name>
    <name type="synonym">Siphonia brasiliensis</name>
    <dbReference type="NCBI Taxonomy" id="3981"/>
    <lineage>
        <taxon>Eukaryota</taxon>
        <taxon>Viridiplantae</taxon>
        <taxon>Streptophyta</taxon>
        <taxon>Embryophyta</taxon>
        <taxon>Tracheophyta</taxon>
        <taxon>Spermatophyta</taxon>
        <taxon>Magnoliopsida</taxon>
        <taxon>eudicotyledons</taxon>
        <taxon>Gunneridae</taxon>
        <taxon>Pentapetalae</taxon>
        <taxon>rosids</taxon>
        <taxon>fabids</taxon>
        <taxon>Malpighiales</taxon>
        <taxon>Euphorbiaceae</taxon>
        <taxon>Crotonoideae</taxon>
        <taxon>Micrandreae</taxon>
        <taxon>Hevea</taxon>
    </lineage>
</organism>
<feature type="domain" description="DYW" evidence="4">
    <location>
        <begin position="594"/>
        <end position="686"/>
    </location>
</feature>
<comment type="caution">
    <text evidence="5">The sequence shown here is derived from an EMBL/GenBank/DDBJ whole genome shotgun (WGS) entry which is preliminary data.</text>
</comment>
<dbReference type="EMBL" id="JARPOI010000001">
    <property type="protein sequence ID" value="KAJ9189849.1"/>
    <property type="molecule type" value="Genomic_DNA"/>
</dbReference>
<proteinExistence type="inferred from homology"/>
<dbReference type="Pfam" id="PF01535">
    <property type="entry name" value="PPR"/>
    <property type="match status" value="6"/>
</dbReference>
<dbReference type="InterPro" id="IPR046848">
    <property type="entry name" value="E_motif"/>
</dbReference>
<dbReference type="InterPro" id="IPR046960">
    <property type="entry name" value="PPR_At4g14850-like_plant"/>
</dbReference>
<sequence>MNSRLPSRFPPNRSFKLIRSCLESGDLQRARYLFDKVPEPDLRAWTILISAHIQDGFHKKAIEIYATLLGRSIKPDKLLLLSVSKACAASGDVVKAKEIHDDAIRFGFNKDLFLGNALIDMYGKCKCVDGAKRAFDDMVVKDVVSWTSMASCYVNCGMSRQGVLAFREMGLDGIRPNSLTVSSVLPAFADLKELKLGREIHGFVLRTAMEGNVYVSSALVNMYASCMSLRQARLVFDNMSQRDVVSWNVILTAYFLNKECENGLALFHQMRETGIKLNNASWNVVISGCQQNGQNELALDIFNNMQDSGFKPNQITIASLLPACTNLESLRGGKEIHGYAFRHCFIEDMTITTALVLLYAKCGDLELSREVFNMMPIKDVVAWNTMIIANSMHGNGEKSLMLFHKMLDLGIKPNSVTFIGVLSGCSHSQLADEGLMIFNSMTSEYAIKADEDHYSCMVDILSRAGHLEQAYEFIQKMPVEPTASAWGALLGACRVYKNVELGRIAAGRLFEIEPDNPGNYALLSNILATAKMWVEASETRKMMRDKGIAKTPGRSWILVKNKVYSFVVGDKSNEQNEKIYRFLEDIGEKMRLAGYQPNSDFVLQNVDQEVREETLCSHSERLAVAFGILNSSGKSSIRVFKNLRICGDCHNAIKLIAKIVDMQITVRDSFRFHHFRDGYCSCRDFW</sequence>
<dbReference type="Gene3D" id="1.25.40.10">
    <property type="entry name" value="Tetratricopeptide repeat domain"/>
    <property type="match status" value="3"/>
</dbReference>
<feature type="repeat" description="PPR" evidence="3">
    <location>
        <begin position="278"/>
        <end position="312"/>
    </location>
</feature>
<evidence type="ECO:0000256" key="1">
    <source>
        <dbReference type="ARBA" id="ARBA00006643"/>
    </source>
</evidence>
<feature type="repeat" description="PPR" evidence="3">
    <location>
        <begin position="142"/>
        <end position="176"/>
    </location>
</feature>
<dbReference type="PANTHER" id="PTHR47926:SF426">
    <property type="entry name" value="TETRATRICOPEPTIDE-LIKE HELICAL DOMAIN SUPERFAMILY, DYW DOMAIN-CONTAINING PROTEIN"/>
    <property type="match status" value="1"/>
</dbReference>
<dbReference type="InterPro" id="IPR011990">
    <property type="entry name" value="TPR-like_helical_dom_sf"/>
</dbReference>
<keyword evidence="6" id="KW-1185">Reference proteome</keyword>
<name>A0ABQ9NGS3_HEVBR</name>
<dbReference type="Pfam" id="PF20431">
    <property type="entry name" value="E_motif"/>
    <property type="match status" value="1"/>
</dbReference>